<sequence>MLDKLKTALVLVVIGAVSGALIFGTNLLTEDRIEENIRNQEFGYYAEMFDLDAIPAEEDVVETPLDGPLEVELELFDGDGNFAGYIYRGSDKNSYGDVTVLVGITTNGTIQQVVISDSSNTPIFVKKIEGDYVTPFIGQDVSNVTYDERTGASFTYGSVEKIVDAAVTYFETNRGGAND</sequence>
<keyword evidence="5" id="KW-0249">Electron transport</keyword>
<accession>A0A7L7KPU8</accession>
<evidence type="ECO:0000256" key="3">
    <source>
        <dbReference type="ARBA" id="ARBA00022630"/>
    </source>
</evidence>
<dbReference type="InterPro" id="IPR007329">
    <property type="entry name" value="FMN-bd"/>
</dbReference>
<evidence type="ECO:0000256" key="5">
    <source>
        <dbReference type="ARBA" id="ARBA00022982"/>
    </source>
</evidence>
<evidence type="ECO:0000259" key="6">
    <source>
        <dbReference type="Pfam" id="PF04205"/>
    </source>
</evidence>
<dbReference type="KEGG" id="xcl:G4Z02_00515"/>
<proteinExistence type="predicted"/>
<keyword evidence="8" id="KW-1185">Reference proteome</keyword>
<dbReference type="GO" id="GO:0010181">
    <property type="term" value="F:FMN binding"/>
    <property type="evidence" value="ECO:0007669"/>
    <property type="project" value="InterPro"/>
</dbReference>
<keyword evidence="3" id="KW-0285">Flavoprotein</keyword>
<organism evidence="7 8">
    <name type="scientific">Candidatus Xianfuyuplasma coldseepsis</name>
    <dbReference type="NCBI Taxonomy" id="2782163"/>
    <lineage>
        <taxon>Bacteria</taxon>
        <taxon>Bacillati</taxon>
        <taxon>Mycoplasmatota</taxon>
        <taxon>Mollicutes</taxon>
        <taxon>Candidatus Izemoplasmatales</taxon>
        <taxon>Candidatus Izemoplasmataceae</taxon>
        <taxon>Candidatus Xianfuyuplasma</taxon>
    </lineage>
</organism>
<dbReference type="GO" id="GO:0022900">
    <property type="term" value="P:electron transport chain"/>
    <property type="evidence" value="ECO:0007669"/>
    <property type="project" value="InterPro"/>
</dbReference>
<evidence type="ECO:0000256" key="1">
    <source>
        <dbReference type="ARBA" id="ARBA00022448"/>
    </source>
</evidence>
<evidence type="ECO:0000313" key="7">
    <source>
        <dbReference type="EMBL" id="QMS84282.1"/>
    </source>
</evidence>
<dbReference type="InterPro" id="IPR010209">
    <property type="entry name" value="Ion_transpt_RnfG/RsxG"/>
</dbReference>
<dbReference type="Proteomes" id="UP000514720">
    <property type="component" value="Chromosome"/>
</dbReference>
<name>A0A7L7KPU8_9MOLU</name>
<reference evidence="7 8" key="1">
    <citation type="submission" date="2020-02" db="EMBL/GenBank/DDBJ databases">
        <authorList>
            <person name="Zheng R.K."/>
            <person name="Sun C.M."/>
        </authorList>
    </citation>
    <scope>NUCLEOTIDE SEQUENCE [LARGE SCALE GENOMIC DNA]</scope>
    <source>
        <strain evidence="8">zrk13</strain>
    </source>
</reference>
<dbReference type="PANTHER" id="PTHR36118">
    <property type="entry name" value="ION-TRANSLOCATING OXIDOREDUCTASE COMPLEX SUBUNIT G"/>
    <property type="match status" value="1"/>
</dbReference>
<feature type="domain" description="FMN-binding" evidence="6">
    <location>
        <begin position="96"/>
        <end position="167"/>
    </location>
</feature>
<keyword evidence="1" id="KW-0813">Transport</keyword>
<dbReference type="Pfam" id="PF04205">
    <property type="entry name" value="FMN_bind"/>
    <property type="match status" value="1"/>
</dbReference>
<dbReference type="PANTHER" id="PTHR36118:SF1">
    <property type="entry name" value="ION-TRANSLOCATING OXIDOREDUCTASE COMPLEX SUBUNIT G"/>
    <property type="match status" value="1"/>
</dbReference>
<dbReference type="AlphaFoldDB" id="A0A7L7KPU8"/>
<keyword evidence="4" id="KW-0288">FMN</keyword>
<evidence type="ECO:0000313" key="8">
    <source>
        <dbReference type="Proteomes" id="UP000514720"/>
    </source>
</evidence>
<evidence type="ECO:0000256" key="2">
    <source>
        <dbReference type="ARBA" id="ARBA00022553"/>
    </source>
</evidence>
<protein>
    <submittedName>
        <fullName evidence="7">FMN-binding protein</fullName>
    </submittedName>
</protein>
<keyword evidence="2" id="KW-0597">Phosphoprotein</keyword>
<dbReference type="GO" id="GO:0005886">
    <property type="term" value="C:plasma membrane"/>
    <property type="evidence" value="ECO:0007669"/>
    <property type="project" value="InterPro"/>
</dbReference>
<gene>
    <name evidence="7" type="ORF">G4Z02_00515</name>
</gene>
<dbReference type="GO" id="GO:0009055">
    <property type="term" value="F:electron transfer activity"/>
    <property type="evidence" value="ECO:0007669"/>
    <property type="project" value="InterPro"/>
</dbReference>
<dbReference type="RefSeq" id="WP_258877890.1">
    <property type="nucleotide sequence ID" value="NZ_CP048914.1"/>
</dbReference>
<evidence type="ECO:0000256" key="4">
    <source>
        <dbReference type="ARBA" id="ARBA00022643"/>
    </source>
</evidence>
<dbReference type="EMBL" id="CP048914">
    <property type="protein sequence ID" value="QMS84282.1"/>
    <property type="molecule type" value="Genomic_DNA"/>
</dbReference>